<name>R0JH94_ANAPL</name>
<dbReference type="EMBL" id="KB743922">
    <property type="protein sequence ID" value="EOA96630.1"/>
    <property type="molecule type" value="Genomic_DNA"/>
</dbReference>
<proteinExistence type="predicted"/>
<gene>
    <name evidence="2" type="ORF">Anapl_09432</name>
</gene>
<evidence type="ECO:0000256" key="1">
    <source>
        <dbReference type="SAM" id="MobiDB-lite"/>
    </source>
</evidence>
<sequence>MHCCDIQPVEQLAAPETPRIRAKAGLEQRPQPTVKASNGVRAAVLQPPPCALLLPGDQASSGCVRKAHMVSNGLMLLQLRFIYGEVSESQQGRRSQHVNGGERDRATPLISGSVKELYEQYIQLQIYRRESCRRKFHIQVDEEGCVCMKQDFAIHILGLIRLICAAGSLAGSLTQCTQSRYGLEILSSDDVLKVNDVLKHQPADLRLPSSAVQTKFTQTVPRECSHNPFCQQNSLHVHFQYQRAHRKLGIGWLQTAKFSGTAYSYKLQESFAKSINYKEKRAFTERKRESREKKIEDVDKNHWDLPAPAAGLEEENAKKMIQEELMSEGRN</sequence>
<feature type="compositionally biased region" description="Basic and acidic residues" evidence="1">
    <location>
        <begin position="288"/>
        <end position="303"/>
    </location>
</feature>
<accession>R0JH94</accession>
<feature type="region of interest" description="Disordered" evidence="1">
    <location>
        <begin position="288"/>
        <end position="310"/>
    </location>
</feature>
<reference evidence="3" key="1">
    <citation type="journal article" date="2013" name="Nat. Genet.">
        <title>The duck genome and transcriptome provide insight into an avian influenza virus reservoir species.</title>
        <authorList>
            <person name="Huang Y."/>
            <person name="Li Y."/>
            <person name="Burt D.W."/>
            <person name="Chen H."/>
            <person name="Zhang Y."/>
            <person name="Qian W."/>
            <person name="Kim H."/>
            <person name="Gan S."/>
            <person name="Zhao Y."/>
            <person name="Li J."/>
            <person name="Yi K."/>
            <person name="Feng H."/>
            <person name="Zhu P."/>
            <person name="Li B."/>
            <person name="Liu Q."/>
            <person name="Fairley S."/>
            <person name="Magor K.E."/>
            <person name="Du Z."/>
            <person name="Hu X."/>
            <person name="Goodman L."/>
            <person name="Tafer H."/>
            <person name="Vignal A."/>
            <person name="Lee T."/>
            <person name="Kim K.W."/>
            <person name="Sheng Z."/>
            <person name="An Y."/>
            <person name="Searle S."/>
            <person name="Herrero J."/>
            <person name="Groenen M.A."/>
            <person name="Crooijmans R.P."/>
            <person name="Faraut T."/>
            <person name="Cai Q."/>
            <person name="Webster R.G."/>
            <person name="Aldridge J.R."/>
            <person name="Warren W.C."/>
            <person name="Bartschat S."/>
            <person name="Kehr S."/>
            <person name="Marz M."/>
            <person name="Stadler P.F."/>
            <person name="Smith J."/>
            <person name="Kraus R.H."/>
            <person name="Zhao Y."/>
            <person name="Ren L."/>
            <person name="Fei J."/>
            <person name="Morisson M."/>
            <person name="Kaiser P."/>
            <person name="Griffin D.K."/>
            <person name="Rao M."/>
            <person name="Pitel F."/>
            <person name="Wang J."/>
            <person name="Li N."/>
        </authorList>
    </citation>
    <scope>NUCLEOTIDE SEQUENCE [LARGE SCALE GENOMIC DNA]</scope>
</reference>
<dbReference type="AlphaFoldDB" id="R0JH94"/>
<evidence type="ECO:0000313" key="3">
    <source>
        <dbReference type="Proteomes" id="UP000296049"/>
    </source>
</evidence>
<keyword evidence="3" id="KW-1185">Reference proteome</keyword>
<dbReference type="Proteomes" id="UP000296049">
    <property type="component" value="Unassembled WGS sequence"/>
</dbReference>
<organism evidence="2 3">
    <name type="scientific">Anas platyrhynchos</name>
    <name type="common">Mallard</name>
    <name type="synonym">Anas boschas</name>
    <dbReference type="NCBI Taxonomy" id="8839"/>
    <lineage>
        <taxon>Eukaryota</taxon>
        <taxon>Metazoa</taxon>
        <taxon>Chordata</taxon>
        <taxon>Craniata</taxon>
        <taxon>Vertebrata</taxon>
        <taxon>Euteleostomi</taxon>
        <taxon>Archelosauria</taxon>
        <taxon>Archosauria</taxon>
        <taxon>Dinosauria</taxon>
        <taxon>Saurischia</taxon>
        <taxon>Theropoda</taxon>
        <taxon>Coelurosauria</taxon>
        <taxon>Aves</taxon>
        <taxon>Neognathae</taxon>
        <taxon>Galloanserae</taxon>
        <taxon>Anseriformes</taxon>
        <taxon>Anatidae</taxon>
        <taxon>Anatinae</taxon>
        <taxon>Anas</taxon>
    </lineage>
</organism>
<evidence type="ECO:0000313" key="2">
    <source>
        <dbReference type="EMBL" id="EOA96630.1"/>
    </source>
</evidence>
<protein>
    <submittedName>
        <fullName evidence="2">Uncharacterized protein</fullName>
    </submittedName>
</protein>